<evidence type="ECO:0000259" key="4">
    <source>
        <dbReference type="Pfam" id="PF23598"/>
    </source>
</evidence>
<keyword evidence="1" id="KW-0677">Repeat</keyword>
<dbReference type="SUPFAM" id="SSF52540">
    <property type="entry name" value="P-loop containing nucleoside triphosphate hydrolases"/>
    <property type="match status" value="1"/>
</dbReference>
<dbReference type="Gene3D" id="3.80.10.10">
    <property type="entry name" value="Ribonuclease Inhibitor"/>
    <property type="match status" value="2"/>
</dbReference>
<dbReference type="SUPFAM" id="SSF52058">
    <property type="entry name" value="L domain-like"/>
    <property type="match status" value="1"/>
</dbReference>
<dbReference type="GO" id="GO:0043531">
    <property type="term" value="F:ADP binding"/>
    <property type="evidence" value="ECO:0007669"/>
    <property type="project" value="InterPro"/>
</dbReference>
<dbReference type="InterPro" id="IPR055414">
    <property type="entry name" value="LRR_R13L4/SHOC2-like"/>
</dbReference>
<dbReference type="InterPro" id="IPR036388">
    <property type="entry name" value="WH-like_DNA-bd_sf"/>
</dbReference>
<evidence type="ECO:0000256" key="2">
    <source>
        <dbReference type="ARBA" id="ARBA00022821"/>
    </source>
</evidence>
<proteinExistence type="predicted"/>
<feature type="domain" description="Disease resistance protein winged helix" evidence="3">
    <location>
        <begin position="186"/>
        <end position="261"/>
    </location>
</feature>
<dbReference type="InterPro" id="IPR027417">
    <property type="entry name" value="P-loop_NTPase"/>
</dbReference>
<name>A0AAD5ZX66_9POAL</name>
<dbReference type="PANTHER" id="PTHR36766">
    <property type="entry name" value="PLANT BROAD-SPECTRUM MILDEW RESISTANCE PROTEIN RPW8"/>
    <property type="match status" value="1"/>
</dbReference>
<dbReference type="EMBL" id="JAMRDG010000001">
    <property type="protein sequence ID" value="KAJ3705607.1"/>
    <property type="molecule type" value="Genomic_DNA"/>
</dbReference>
<keyword evidence="2" id="KW-0611">Plant defense</keyword>
<evidence type="ECO:0000313" key="5">
    <source>
        <dbReference type="EMBL" id="KAJ3705607.1"/>
    </source>
</evidence>
<dbReference type="InterPro" id="IPR032675">
    <property type="entry name" value="LRR_dom_sf"/>
</dbReference>
<dbReference type="Pfam" id="PF23598">
    <property type="entry name" value="LRR_14"/>
    <property type="match status" value="1"/>
</dbReference>
<dbReference type="GO" id="GO:0006952">
    <property type="term" value="P:defense response"/>
    <property type="evidence" value="ECO:0007669"/>
    <property type="project" value="UniProtKB-KW"/>
</dbReference>
<dbReference type="InterPro" id="IPR058922">
    <property type="entry name" value="WHD_DRP"/>
</dbReference>
<evidence type="ECO:0000256" key="1">
    <source>
        <dbReference type="ARBA" id="ARBA00022737"/>
    </source>
</evidence>
<accession>A0AAD5ZX66</accession>
<gene>
    <name evidence="5" type="ORF">LUZ61_009312</name>
</gene>
<evidence type="ECO:0000259" key="3">
    <source>
        <dbReference type="Pfam" id="PF23559"/>
    </source>
</evidence>
<reference evidence="5 6" key="1">
    <citation type="journal article" date="2022" name="Cell">
        <title>Repeat-based holocentromeres influence genome architecture and karyotype evolution.</title>
        <authorList>
            <person name="Hofstatter P.G."/>
            <person name="Thangavel G."/>
            <person name="Lux T."/>
            <person name="Neumann P."/>
            <person name="Vondrak T."/>
            <person name="Novak P."/>
            <person name="Zhang M."/>
            <person name="Costa L."/>
            <person name="Castellani M."/>
            <person name="Scott A."/>
            <person name="Toegelov H."/>
            <person name="Fuchs J."/>
            <person name="Mata-Sucre Y."/>
            <person name="Dias Y."/>
            <person name="Vanzela A.L.L."/>
            <person name="Huettel B."/>
            <person name="Almeida C.C.S."/>
            <person name="Simkova H."/>
            <person name="Souza G."/>
            <person name="Pedrosa-Harand A."/>
            <person name="Macas J."/>
            <person name="Mayer K.F.X."/>
            <person name="Houben A."/>
            <person name="Marques A."/>
        </authorList>
    </citation>
    <scope>NUCLEOTIDE SEQUENCE [LARGE SCALE GENOMIC DNA]</scope>
    <source>
        <strain evidence="5">RhyTen1mFocal</strain>
    </source>
</reference>
<protein>
    <recommendedName>
        <fullName evidence="7">NB-ARC domain-containing protein</fullName>
    </recommendedName>
</protein>
<dbReference type="Gene3D" id="1.10.10.10">
    <property type="entry name" value="Winged helix-like DNA-binding domain superfamily/Winged helix DNA-binding domain"/>
    <property type="match status" value="1"/>
</dbReference>
<dbReference type="AlphaFoldDB" id="A0AAD5ZX66"/>
<dbReference type="PANTHER" id="PTHR36766:SF40">
    <property type="entry name" value="DISEASE RESISTANCE PROTEIN RGA3"/>
    <property type="match status" value="1"/>
</dbReference>
<evidence type="ECO:0000313" key="6">
    <source>
        <dbReference type="Proteomes" id="UP001210211"/>
    </source>
</evidence>
<comment type="caution">
    <text evidence="5">The sequence shown here is derived from an EMBL/GenBank/DDBJ whole genome shotgun (WGS) entry which is preliminary data.</text>
</comment>
<feature type="domain" description="Disease resistance R13L4/SHOC-2-like LRR" evidence="4">
    <location>
        <begin position="305"/>
        <end position="596"/>
    </location>
</feature>
<keyword evidence="6" id="KW-1185">Reference proteome</keyword>
<organism evidence="5 6">
    <name type="scientific">Rhynchospora tenuis</name>
    <dbReference type="NCBI Taxonomy" id="198213"/>
    <lineage>
        <taxon>Eukaryota</taxon>
        <taxon>Viridiplantae</taxon>
        <taxon>Streptophyta</taxon>
        <taxon>Embryophyta</taxon>
        <taxon>Tracheophyta</taxon>
        <taxon>Spermatophyta</taxon>
        <taxon>Magnoliopsida</taxon>
        <taxon>Liliopsida</taxon>
        <taxon>Poales</taxon>
        <taxon>Cyperaceae</taxon>
        <taxon>Cyperoideae</taxon>
        <taxon>Rhynchosporeae</taxon>
        <taxon>Rhynchospora</taxon>
    </lineage>
</organism>
<dbReference type="Proteomes" id="UP001210211">
    <property type="component" value="Unassembled WGS sequence"/>
</dbReference>
<evidence type="ECO:0008006" key="7">
    <source>
        <dbReference type="Google" id="ProtNLM"/>
    </source>
</evidence>
<sequence length="875" mass="101182">MRYFLILDNVHDGIEYNWSSLFSVLSYGAPGSFILVTTQSERVAKSIGNMFNIITLGVLEPDWFDILFKYYAFGGLFDFDPKSGRGSISRRNNIAIAELFNLDDATLSALELIATKIACKLHGLPLAGKVIGKILHTRLERVYWEEILRSDWWNEECALEGILPSLEIGFMDLDPDLKECFKFCSIFPKYYVFDRNTLVQMWMAHDFVKPNKEESFQLDIKEIRLEDVGKKRFDKLVDRSFFQATISEGKYVMHDLIRELAIAVSSKEFYYVKSINNHLPSSGRHVGIDRDILNVEGINQNNTTLRSVILFGNWINSTDESINNFFAKSTSLRLLDLSYIQFETNAPFDAICQLSHLRFVDLSFSRINFIPDKFCELCHLQVLNVRGCKFGKLPKDINKLINLRHFYASVETTSLISGIGKLTNLQELEEFRVEKRKGYEISELRDMNEISGHLLLSDLQNISSKDEAATSQLTEKKYLKSLELRFKDHSGVPLEVLEALKPSPSVEEVTIYSRRGEYLPCWISQKENSNLKRVEIRSFWLSTLPAFGELPYLEVLSFHELLDLEKVGDEFYGYSSVVFPSLKELTFSVMPRWTVWSDSPVGKMSFPHLVKIHLKNCERLREMPTNSFPSSMLELKLDFCQNINNISTVLQGMRCLTHLSISKCRNDRIFDYCTELNMLEFLHLSEIKRLCFVRGLKSLINLRKLEIVGFDEILQSFEVQQENEGPSQQNRFLTSLHLDHSNSSTQRLPVAGRFKYLRFLLIRNSPVTEYTEGEENWFNQLTSLETLEFSNCRHLTRLPSTLPLLTKLKKLSIEVCPMISSLPEFSLPPYLTELYITGCSHELKERCLPHQGDDWWKISHIPNIQIDRENSSYIL</sequence>
<dbReference type="Pfam" id="PF23559">
    <property type="entry name" value="WHD_DRP"/>
    <property type="match status" value="1"/>
</dbReference>